<evidence type="ECO:0000313" key="3">
    <source>
        <dbReference type="Proteomes" id="UP001152523"/>
    </source>
</evidence>
<evidence type="ECO:0000313" key="2">
    <source>
        <dbReference type="EMBL" id="CAH9123571.1"/>
    </source>
</evidence>
<feature type="non-terminal residue" evidence="2">
    <location>
        <position position="112"/>
    </location>
</feature>
<accession>A0AAV0EIC8</accession>
<proteinExistence type="predicted"/>
<feature type="transmembrane region" description="Helical" evidence="1">
    <location>
        <begin position="17"/>
        <end position="37"/>
    </location>
</feature>
<dbReference type="EMBL" id="CAMAPF010000930">
    <property type="protein sequence ID" value="CAH9123571.1"/>
    <property type="molecule type" value="Genomic_DNA"/>
</dbReference>
<keyword evidence="1" id="KW-1133">Transmembrane helix</keyword>
<comment type="caution">
    <text evidence="2">The sequence shown here is derived from an EMBL/GenBank/DDBJ whole genome shotgun (WGS) entry which is preliminary data.</text>
</comment>
<organism evidence="2 3">
    <name type="scientific">Cuscuta epithymum</name>
    <dbReference type="NCBI Taxonomy" id="186058"/>
    <lineage>
        <taxon>Eukaryota</taxon>
        <taxon>Viridiplantae</taxon>
        <taxon>Streptophyta</taxon>
        <taxon>Embryophyta</taxon>
        <taxon>Tracheophyta</taxon>
        <taxon>Spermatophyta</taxon>
        <taxon>Magnoliopsida</taxon>
        <taxon>eudicotyledons</taxon>
        <taxon>Gunneridae</taxon>
        <taxon>Pentapetalae</taxon>
        <taxon>asterids</taxon>
        <taxon>lamiids</taxon>
        <taxon>Solanales</taxon>
        <taxon>Convolvulaceae</taxon>
        <taxon>Cuscuteae</taxon>
        <taxon>Cuscuta</taxon>
        <taxon>Cuscuta subgen. Cuscuta</taxon>
    </lineage>
</organism>
<protein>
    <submittedName>
        <fullName evidence="2">Uncharacterized protein</fullName>
    </submittedName>
</protein>
<name>A0AAV0EIC8_9ASTE</name>
<gene>
    <name evidence="2" type="ORF">CEPIT_LOCUS25316</name>
</gene>
<keyword evidence="1" id="KW-0472">Membrane</keyword>
<dbReference type="Proteomes" id="UP001152523">
    <property type="component" value="Unassembled WGS sequence"/>
</dbReference>
<evidence type="ECO:0000256" key="1">
    <source>
        <dbReference type="SAM" id="Phobius"/>
    </source>
</evidence>
<dbReference type="AlphaFoldDB" id="A0AAV0EIC8"/>
<keyword evidence="1" id="KW-0812">Transmembrane</keyword>
<keyword evidence="3" id="KW-1185">Reference proteome</keyword>
<reference evidence="2" key="1">
    <citation type="submission" date="2022-07" db="EMBL/GenBank/DDBJ databases">
        <authorList>
            <person name="Macas J."/>
            <person name="Novak P."/>
            <person name="Neumann P."/>
        </authorList>
    </citation>
    <scope>NUCLEOTIDE SEQUENCE</scope>
</reference>
<sequence>MIFQENRQKEVWSICQLFYFLWFYFRTMFVYDVSFFVENFSFRSTIMIVNSARYCVIGRIYMVSDCCVTPAWWLAIRIALSGMIVSESSRRIDCGDSWLGIVLVKVGLFEFV</sequence>